<comment type="caution">
    <text evidence="8">The sequence shown here is derived from an EMBL/GenBank/DDBJ whole genome shotgun (WGS) entry which is preliminary data.</text>
</comment>
<dbReference type="AlphaFoldDB" id="A0A3D8P7R4"/>
<dbReference type="Pfam" id="PF00460">
    <property type="entry name" value="Flg_bb_rod"/>
    <property type="match status" value="1"/>
</dbReference>
<keyword evidence="8" id="KW-0282">Flagellum</keyword>
<evidence type="ECO:0000259" key="7">
    <source>
        <dbReference type="Pfam" id="PF22692"/>
    </source>
</evidence>
<proteinExistence type="inferred from homology"/>
<name>A0A3D8P7R4_9THEO</name>
<evidence type="ECO:0000256" key="3">
    <source>
        <dbReference type="ARBA" id="ARBA00023143"/>
    </source>
</evidence>
<feature type="domain" description="Flagellar basal-body/hook protein C-terminal" evidence="6">
    <location>
        <begin position="219"/>
        <end position="264"/>
    </location>
</feature>
<comment type="function">
    <text evidence="4">A flexible structure which links the flagellar filament to the drive apparatus in the basal body.</text>
</comment>
<dbReference type="EMBL" id="QSLN01000001">
    <property type="protein sequence ID" value="RDV84678.1"/>
    <property type="molecule type" value="Genomic_DNA"/>
</dbReference>
<dbReference type="InterPro" id="IPR053967">
    <property type="entry name" value="LlgE_F_G-like_D1"/>
</dbReference>
<dbReference type="GO" id="GO:0005829">
    <property type="term" value="C:cytosol"/>
    <property type="evidence" value="ECO:0007669"/>
    <property type="project" value="TreeGrafter"/>
</dbReference>
<feature type="domain" description="Flagellar hook protein FlgE/F/G-like D1" evidence="7">
    <location>
        <begin position="87"/>
        <end position="162"/>
    </location>
</feature>
<dbReference type="InterPro" id="IPR037925">
    <property type="entry name" value="FlgE/F/G-like"/>
</dbReference>
<dbReference type="OrthoDB" id="9804559at2"/>
<keyword evidence="9" id="KW-1185">Reference proteome</keyword>
<keyword evidence="8" id="KW-0969">Cilium</keyword>
<evidence type="ECO:0000259" key="5">
    <source>
        <dbReference type="Pfam" id="PF00460"/>
    </source>
</evidence>
<evidence type="ECO:0000256" key="2">
    <source>
        <dbReference type="ARBA" id="ARBA00009677"/>
    </source>
</evidence>
<gene>
    <name evidence="8" type="ORF">DXX99_01110</name>
</gene>
<comment type="similarity">
    <text evidence="2 4">Belongs to the flagella basal body rod proteins family.</text>
</comment>
<dbReference type="InterPro" id="IPR001444">
    <property type="entry name" value="Flag_bb_rod_N"/>
</dbReference>
<dbReference type="InterPro" id="IPR010930">
    <property type="entry name" value="Flg_bb/hook_C_dom"/>
</dbReference>
<dbReference type="Pfam" id="PF06429">
    <property type="entry name" value="Flg_bbr_C"/>
    <property type="match status" value="1"/>
</dbReference>
<dbReference type="GO" id="GO:0009424">
    <property type="term" value="C:bacterial-type flagellum hook"/>
    <property type="evidence" value="ECO:0007669"/>
    <property type="project" value="TreeGrafter"/>
</dbReference>
<dbReference type="SUPFAM" id="SSF117143">
    <property type="entry name" value="Flagellar hook protein flgE"/>
    <property type="match status" value="1"/>
</dbReference>
<keyword evidence="8" id="KW-0966">Cell projection</keyword>
<dbReference type="PANTHER" id="PTHR30435">
    <property type="entry name" value="FLAGELLAR PROTEIN"/>
    <property type="match status" value="1"/>
</dbReference>
<dbReference type="InterPro" id="IPR020013">
    <property type="entry name" value="Flagellar_FlgE/F/G"/>
</dbReference>
<evidence type="ECO:0000256" key="4">
    <source>
        <dbReference type="RuleBase" id="RU362116"/>
    </source>
</evidence>
<evidence type="ECO:0000313" key="8">
    <source>
        <dbReference type="EMBL" id="RDV84678.1"/>
    </source>
</evidence>
<dbReference type="RefSeq" id="WP_115791672.1">
    <property type="nucleotide sequence ID" value="NZ_QSLN01000001.1"/>
</dbReference>
<reference evidence="8 9" key="1">
    <citation type="submission" date="2018-08" db="EMBL/GenBank/DDBJ databases">
        <title>Form III RuBisCO-mediated autotrophy in Thermodesulfobium bacteria.</title>
        <authorList>
            <person name="Toshchakov S.V."/>
            <person name="Kublanov I.V."/>
            <person name="Frolov E."/>
            <person name="Bonch-Osmolovskaya E.A."/>
            <person name="Tourova T.P."/>
            <person name="Chernych N.A."/>
            <person name="Lebedinsky A.V."/>
        </authorList>
    </citation>
    <scope>NUCLEOTIDE SEQUENCE [LARGE SCALE GENOMIC DNA]</scope>
    <source>
        <strain evidence="8 9">SR</strain>
    </source>
</reference>
<dbReference type="PANTHER" id="PTHR30435:SF1">
    <property type="entry name" value="FLAGELLAR HOOK PROTEIN FLGE"/>
    <property type="match status" value="1"/>
</dbReference>
<evidence type="ECO:0000313" key="9">
    <source>
        <dbReference type="Proteomes" id="UP000256329"/>
    </source>
</evidence>
<dbReference type="Pfam" id="PF22692">
    <property type="entry name" value="LlgE_F_G_D1"/>
    <property type="match status" value="1"/>
</dbReference>
<dbReference type="GO" id="GO:0071978">
    <property type="term" value="P:bacterial-type flagellum-dependent swarming motility"/>
    <property type="evidence" value="ECO:0007669"/>
    <property type="project" value="TreeGrafter"/>
</dbReference>
<evidence type="ECO:0000256" key="1">
    <source>
        <dbReference type="ARBA" id="ARBA00004117"/>
    </source>
</evidence>
<feature type="domain" description="Flagellar basal body rod protein N-terminal" evidence="5">
    <location>
        <begin position="8"/>
        <end position="35"/>
    </location>
</feature>
<keyword evidence="3 4" id="KW-0975">Bacterial flagellum</keyword>
<dbReference type="NCBIfam" id="TIGR03506">
    <property type="entry name" value="FlgEFG_subfam"/>
    <property type="match status" value="2"/>
</dbReference>
<comment type="subcellular location">
    <subcellularLocation>
        <location evidence="1 4">Bacterial flagellum basal body</location>
    </subcellularLocation>
</comment>
<accession>A0A3D8P7R4</accession>
<evidence type="ECO:0000259" key="6">
    <source>
        <dbReference type="Pfam" id="PF06429"/>
    </source>
</evidence>
<dbReference type="GO" id="GO:0009425">
    <property type="term" value="C:bacterial-type flagellum basal body"/>
    <property type="evidence" value="ECO:0007669"/>
    <property type="project" value="UniProtKB-SubCell"/>
</dbReference>
<dbReference type="Proteomes" id="UP000256329">
    <property type="component" value="Unassembled WGS sequence"/>
</dbReference>
<organism evidence="8 9">
    <name type="scientific">Ammonifex thiophilus</name>
    <dbReference type="NCBI Taxonomy" id="444093"/>
    <lineage>
        <taxon>Bacteria</taxon>
        <taxon>Bacillati</taxon>
        <taxon>Bacillota</taxon>
        <taxon>Clostridia</taxon>
        <taxon>Thermoanaerobacterales</taxon>
        <taxon>Thermoanaerobacteraceae</taxon>
        <taxon>Ammonifex</taxon>
    </lineage>
</organism>
<sequence length="266" mass="28604">MLRSLFSGVSGLRVHQIRMDVIANNIANVNTTGFKAARADFQDILSQTLGRSAVNTTQVGLGVSLAAIDNIMTQGALQATGRALDLAIEGNGFFVVKPVDSSGSSVNHPLYTRDGTFYIDKSGYIVNAQGYRLQSTNNADIQIADPDKIVSISIGSDGVISVVKSDGTKNTYNIGLVTFKNPESLQRVGANIWDVTPNVTDPDTPTPGTPGTDGRGYIRSGFLEMSNVDLAQEFTNMIITQRGYQANARVITTSDELLRELVDLKR</sequence>
<protein>
    <recommendedName>
        <fullName evidence="4">Flagellar hook protein FlgE</fullName>
    </recommendedName>
</protein>